<evidence type="ECO:0000313" key="3">
    <source>
        <dbReference type="Proteomes" id="UP000467841"/>
    </source>
</evidence>
<dbReference type="OrthoDB" id="1107057at2759"/>
<accession>A0A6D2J6F4</accession>
<name>A0A6D2J6F4_9BRAS</name>
<dbReference type="Proteomes" id="UP000467841">
    <property type="component" value="Unassembled WGS sequence"/>
</dbReference>
<gene>
    <name evidence="2" type="ORF">MERR_LOCUS22778</name>
</gene>
<keyword evidence="3" id="KW-1185">Reference proteome</keyword>
<dbReference type="PANTHER" id="PTHR33116:SF84">
    <property type="entry name" value="RNA-DIRECTED DNA POLYMERASE"/>
    <property type="match status" value="1"/>
</dbReference>
<sequence length="277" mass="32086">MREDIYPWIKLRIGNGGSCRFWSDNWSPFGNIKNYLQESESSRLGINMTATLASLHRRNRWRLPPARSYNLVSLHAHLTTISLTNEADYYEWEMDGLVSKKYGTGEVYRQLRGDMEVVPWVKAVSCVGGIPKHNFLAWLFTLNRCPTRDRIAGWGLQTDVNCLLCNVELENRDHLLFECGMSWRISTSVARRCNITPLRSLSQSLQQMNSLTSGKLWKRLTLIAWQSSIYWIWSERNSRLHRGVFTPDHTIVSSIDRQVRNRIASYRDTNTVIASSL</sequence>
<evidence type="ECO:0000259" key="1">
    <source>
        <dbReference type="Pfam" id="PF13966"/>
    </source>
</evidence>
<dbReference type="Pfam" id="PF13966">
    <property type="entry name" value="zf-RVT"/>
    <property type="match status" value="1"/>
</dbReference>
<protein>
    <recommendedName>
        <fullName evidence="1">Reverse transcriptase zinc-binding domain-containing protein</fullName>
    </recommendedName>
</protein>
<organism evidence="2 3">
    <name type="scientific">Microthlaspi erraticum</name>
    <dbReference type="NCBI Taxonomy" id="1685480"/>
    <lineage>
        <taxon>Eukaryota</taxon>
        <taxon>Viridiplantae</taxon>
        <taxon>Streptophyta</taxon>
        <taxon>Embryophyta</taxon>
        <taxon>Tracheophyta</taxon>
        <taxon>Spermatophyta</taxon>
        <taxon>Magnoliopsida</taxon>
        <taxon>eudicotyledons</taxon>
        <taxon>Gunneridae</taxon>
        <taxon>Pentapetalae</taxon>
        <taxon>rosids</taxon>
        <taxon>malvids</taxon>
        <taxon>Brassicales</taxon>
        <taxon>Brassicaceae</taxon>
        <taxon>Coluteocarpeae</taxon>
        <taxon>Microthlaspi</taxon>
    </lineage>
</organism>
<reference evidence="2" key="1">
    <citation type="submission" date="2020-01" db="EMBL/GenBank/DDBJ databases">
        <authorList>
            <person name="Mishra B."/>
        </authorList>
    </citation>
    <scope>NUCLEOTIDE SEQUENCE [LARGE SCALE GENOMIC DNA]</scope>
</reference>
<dbReference type="InterPro" id="IPR026960">
    <property type="entry name" value="RVT-Znf"/>
</dbReference>
<dbReference type="PANTHER" id="PTHR33116">
    <property type="entry name" value="REVERSE TRANSCRIPTASE ZINC-BINDING DOMAIN-CONTAINING PROTEIN-RELATED-RELATED"/>
    <property type="match status" value="1"/>
</dbReference>
<feature type="domain" description="Reverse transcriptase zinc-binding" evidence="1">
    <location>
        <begin position="104"/>
        <end position="183"/>
    </location>
</feature>
<evidence type="ECO:0000313" key="2">
    <source>
        <dbReference type="EMBL" id="CAA7035543.1"/>
    </source>
</evidence>
<dbReference type="AlphaFoldDB" id="A0A6D2J6F4"/>
<comment type="caution">
    <text evidence="2">The sequence shown here is derived from an EMBL/GenBank/DDBJ whole genome shotgun (WGS) entry which is preliminary data.</text>
</comment>
<proteinExistence type="predicted"/>
<dbReference type="EMBL" id="CACVBM020001160">
    <property type="protein sequence ID" value="CAA7035543.1"/>
    <property type="molecule type" value="Genomic_DNA"/>
</dbReference>